<dbReference type="SUPFAM" id="SSF64593">
    <property type="entry name" value="Intermediate filament protein, coiled coil region"/>
    <property type="match status" value="1"/>
</dbReference>
<accession>A0A183NPE5</accession>
<gene>
    <name evidence="2" type="ORF">SMTD_LOCUS3980</name>
</gene>
<evidence type="ECO:0000256" key="1">
    <source>
        <dbReference type="SAM" id="MobiDB-lite"/>
    </source>
</evidence>
<organism evidence="2 3">
    <name type="scientific">Schistosoma mattheei</name>
    <dbReference type="NCBI Taxonomy" id="31246"/>
    <lineage>
        <taxon>Eukaryota</taxon>
        <taxon>Metazoa</taxon>
        <taxon>Spiralia</taxon>
        <taxon>Lophotrochozoa</taxon>
        <taxon>Platyhelminthes</taxon>
        <taxon>Trematoda</taxon>
        <taxon>Digenea</taxon>
        <taxon>Strigeidida</taxon>
        <taxon>Schistosomatoidea</taxon>
        <taxon>Schistosomatidae</taxon>
        <taxon>Schistosoma</taxon>
    </lineage>
</organism>
<protein>
    <submittedName>
        <fullName evidence="2">Uncharacterized protein</fullName>
    </submittedName>
</protein>
<sequence>MASYFTVVHILRSRVKYRVSAGNVFLQLRIIREDGYQENSPRKILGKARKALPKRPVPEGESSESSEEIKSPRSSSFDSLVISRLEEKEELQHLNDRFANYIEHLHKNIFNKEFSGHIDLLTNSLKVSPAYSEKY</sequence>
<dbReference type="Proteomes" id="UP000269396">
    <property type="component" value="Unassembled WGS sequence"/>
</dbReference>
<dbReference type="EMBL" id="UZAL01009081">
    <property type="protein sequence ID" value="VDP01335.1"/>
    <property type="molecule type" value="Genomic_DNA"/>
</dbReference>
<reference evidence="2 3" key="1">
    <citation type="submission" date="2018-11" db="EMBL/GenBank/DDBJ databases">
        <authorList>
            <consortium name="Pathogen Informatics"/>
        </authorList>
    </citation>
    <scope>NUCLEOTIDE SEQUENCE [LARGE SCALE GENOMIC DNA]</scope>
    <source>
        <strain>Denwood</strain>
        <strain evidence="3">Zambia</strain>
    </source>
</reference>
<name>A0A183NPE5_9TREM</name>
<evidence type="ECO:0000313" key="3">
    <source>
        <dbReference type="Proteomes" id="UP000269396"/>
    </source>
</evidence>
<proteinExistence type="predicted"/>
<dbReference type="AlphaFoldDB" id="A0A183NPE5"/>
<feature type="region of interest" description="Disordered" evidence="1">
    <location>
        <begin position="42"/>
        <end position="77"/>
    </location>
</feature>
<evidence type="ECO:0000313" key="2">
    <source>
        <dbReference type="EMBL" id="VDP01335.1"/>
    </source>
</evidence>
<feature type="compositionally biased region" description="Basic residues" evidence="1">
    <location>
        <begin position="44"/>
        <end position="53"/>
    </location>
</feature>
<keyword evidence="3" id="KW-1185">Reference proteome</keyword>